<name>A0A3N0EUG9_SINP1</name>
<evidence type="ECO:0000313" key="2">
    <source>
        <dbReference type="Proteomes" id="UP000267469"/>
    </source>
</evidence>
<protein>
    <submittedName>
        <fullName evidence="1">Uncharacterized protein</fullName>
    </submittedName>
</protein>
<dbReference type="RefSeq" id="WP_123214789.1">
    <property type="nucleotide sequence ID" value="NZ_RJTM01000026.1"/>
</dbReference>
<sequence>MKNLELIIKIMCLNVWFKQDRCGLYERNYTPNGVIIPVVIMPKEIIPDVEVHPLKVAGDILKASDIY</sequence>
<proteinExistence type="predicted"/>
<comment type="caution">
    <text evidence="1">The sequence shown here is derived from an EMBL/GenBank/DDBJ whole genome shotgun (WGS) entry which is preliminary data.</text>
</comment>
<evidence type="ECO:0000313" key="1">
    <source>
        <dbReference type="EMBL" id="RNL91412.1"/>
    </source>
</evidence>
<accession>A0A3N0EUG9</accession>
<keyword evidence="2" id="KW-1185">Reference proteome</keyword>
<dbReference type="Proteomes" id="UP000267469">
    <property type="component" value="Unassembled WGS sequence"/>
</dbReference>
<dbReference type="EMBL" id="RJTM01000026">
    <property type="protein sequence ID" value="RNL91412.1"/>
    <property type="molecule type" value="Genomic_DNA"/>
</dbReference>
<organism evidence="1 2">
    <name type="scientific">Sinomicrobium pectinilyticum</name>
    <dbReference type="NCBI Taxonomy" id="1084421"/>
    <lineage>
        <taxon>Bacteria</taxon>
        <taxon>Pseudomonadati</taxon>
        <taxon>Bacteroidota</taxon>
        <taxon>Flavobacteriia</taxon>
        <taxon>Flavobacteriales</taxon>
        <taxon>Flavobacteriaceae</taxon>
        <taxon>Sinomicrobium</taxon>
    </lineage>
</organism>
<gene>
    <name evidence="1" type="ORF">ED312_04355</name>
</gene>
<reference evidence="1 2" key="1">
    <citation type="submission" date="2018-10" db="EMBL/GenBank/DDBJ databases">
        <title>Sinomicrobium pectinilyticum sp. nov., a pectinase-producing bacterium isolated from alkaline and saline soil, and emended description of the genus Sinomicrobium.</title>
        <authorList>
            <person name="Cheng B."/>
            <person name="Li C."/>
            <person name="Lai Q."/>
            <person name="Du M."/>
            <person name="Shao Z."/>
            <person name="Xu P."/>
            <person name="Yang C."/>
        </authorList>
    </citation>
    <scope>NUCLEOTIDE SEQUENCE [LARGE SCALE GENOMIC DNA]</scope>
    <source>
        <strain evidence="1 2">5DNS001</strain>
    </source>
</reference>
<dbReference type="AlphaFoldDB" id="A0A3N0EUG9"/>